<name>A0A0B7ABN2_9EUPU</name>
<dbReference type="EMBL" id="HACG01030551">
    <property type="protein sequence ID" value="CEK77416.1"/>
    <property type="molecule type" value="Transcribed_RNA"/>
</dbReference>
<gene>
    <name evidence="1" type="primary">ORF104499</name>
</gene>
<evidence type="ECO:0000313" key="1">
    <source>
        <dbReference type="EMBL" id="CEK77416.1"/>
    </source>
</evidence>
<dbReference type="Gene3D" id="2.40.128.590">
    <property type="entry name" value="CpcT/CpeT domain"/>
    <property type="match status" value="1"/>
</dbReference>
<dbReference type="InterPro" id="IPR038672">
    <property type="entry name" value="CpcT/CpeT_sf"/>
</dbReference>
<dbReference type="InterPro" id="IPR010404">
    <property type="entry name" value="CpcT/CpeT"/>
</dbReference>
<feature type="non-terminal residue" evidence="1">
    <location>
        <position position="1"/>
    </location>
</feature>
<reference evidence="1" key="1">
    <citation type="submission" date="2014-12" db="EMBL/GenBank/DDBJ databases">
        <title>Insight into the proteome of Arion vulgaris.</title>
        <authorList>
            <person name="Aradska J."/>
            <person name="Bulat T."/>
            <person name="Smidak R."/>
            <person name="Sarate P."/>
            <person name="Gangsoo J."/>
            <person name="Sialana F."/>
            <person name="Bilban M."/>
            <person name="Lubec G."/>
        </authorList>
    </citation>
    <scope>NUCLEOTIDE SEQUENCE</scope>
    <source>
        <tissue evidence="1">Skin</tissue>
    </source>
</reference>
<organism evidence="1">
    <name type="scientific">Arion vulgaris</name>
    <dbReference type="NCBI Taxonomy" id="1028688"/>
    <lineage>
        <taxon>Eukaryota</taxon>
        <taxon>Metazoa</taxon>
        <taxon>Spiralia</taxon>
        <taxon>Lophotrochozoa</taxon>
        <taxon>Mollusca</taxon>
        <taxon>Gastropoda</taxon>
        <taxon>Heterobranchia</taxon>
        <taxon>Euthyneura</taxon>
        <taxon>Panpulmonata</taxon>
        <taxon>Eupulmonata</taxon>
        <taxon>Stylommatophora</taxon>
        <taxon>Helicina</taxon>
        <taxon>Arionoidea</taxon>
        <taxon>Arionidae</taxon>
        <taxon>Arion</taxon>
    </lineage>
</organism>
<dbReference type="Pfam" id="PF06206">
    <property type="entry name" value="CpeT"/>
    <property type="match status" value="1"/>
</dbReference>
<proteinExistence type="predicted"/>
<dbReference type="AlphaFoldDB" id="A0A0B7ABN2"/>
<protein>
    <submittedName>
        <fullName evidence="1">Uncharacterized protein</fullName>
    </submittedName>
</protein>
<dbReference type="GO" id="GO:0016829">
    <property type="term" value="F:lyase activity"/>
    <property type="evidence" value="ECO:0007669"/>
    <property type="project" value="InterPro"/>
</dbReference>
<accession>A0A0B7ABN2</accession>
<sequence length="236" mass="26718">SYLRPFLLRNTHNTDMMFERAGLVILLSCWSLPVGTETRAVTKREADFATIFNGIWENTDQFQKGPNEYVFSQAKVLPVDIAVLRPATVLYVEKAVNGITNILNLAVVTEGPDKNIHLTVYNFTNTAGLKFGTYNLDNLANITLNDLHGDENCTAEFEQMERQLFVGKWTSCNFVIDGRHPMFTLIFACNRVSATMPMYVKETIAHIPYNYIRNGGRYALIQAPDNYVSPCRADFD</sequence>